<dbReference type="RefSeq" id="WP_009136056.1">
    <property type="nucleotide sequence ID" value="NZ_JH594596.1"/>
</dbReference>
<keyword evidence="1" id="KW-0472">Membrane</keyword>
<evidence type="ECO:0000313" key="2">
    <source>
        <dbReference type="EMBL" id="EHP49390.1"/>
    </source>
</evidence>
<dbReference type="AlphaFoldDB" id="H1DF72"/>
<gene>
    <name evidence="2" type="ORF">HMPREF9449_00908</name>
</gene>
<comment type="caution">
    <text evidence="2">The sequence shown here is derived from an EMBL/GenBank/DDBJ whole genome shotgun (WGS) entry which is preliminary data.</text>
</comment>
<feature type="transmembrane region" description="Helical" evidence="1">
    <location>
        <begin position="20"/>
        <end position="38"/>
    </location>
</feature>
<keyword evidence="1" id="KW-0812">Transmembrane</keyword>
<dbReference type="Proteomes" id="UP000004892">
    <property type="component" value="Unassembled WGS sequence"/>
</dbReference>
<dbReference type="STRING" id="742817.HMPREF9449_00908"/>
<dbReference type="PATRIC" id="fig|742817.3.peg.965"/>
<proteinExistence type="predicted"/>
<feature type="transmembrane region" description="Helical" evidence="1">
    <location>
        <begin position="368"/>
        <end position="388"/>
    </location>
</feature>
<dbReference type="eggNOG" id="COG0577">
    <property type="taxonomic scope" value="Bacteria"/>
</dbReference>
<dbReference type="GeneID" id="98068506"/>
<evidence type="ECO:0000256" key="1">
    <source>
        <dbReference type="SAM" id="Phobius"/>
    </source>
</evidence>
<evidence type="ECO:0000313" key="3">
    <source>
        <dbReference type="Proteomes" id="UP000004892"/>
    </source>
</evidence>
<organism evidence="2 3">
    <name type="scientific">Odoribacter laneus YIT 12061</name>
    <dbReference type="NCBI Taxonomy" id="742817"/>
    <lineage>
        <taxon>Bacteria</taxon>
        <taxon>Pseudomonadati</taxon>
        <taxon>Bacteroidota</taxon>
        <taxon>Bacteroidia</taxon>
        <taxon>Bacteroidales</taxon>
        <taxon>Odoribacteraceae</taxon>
        <taxon>Odoribacter</taxon>
    </lineage>
</organism>
<keyword evidence="3" id="KW-1185">Reference proteome</keyword>
<sequence length="393" mass="44423">MNLVWKLLRQHISKSQLTGFFVANLAGMFIVLLSVQVYSDLRPLFSGGESFLNKDYLILTKKINAFTSLAGNGSIFTPEEIEEIRRQSFVRKANGFTPSAFGVTAGIRMGGRGFATEMFFESVPDEYVDVNTTSWKFDATDRVIPIIIPRNYLNLYNFGFAQARNLPKLSEKIIGSMPLEVELRGEGKRQHFEGRIVGFSDRLNTILVPQQFMDWANQTFAPEKTIGFSRLIVEAGNPADPHIVHYFKGKNYETEDGKLDAGKTMWFLNMLTSSVIAVGLIICALSLYILMLSIYLLLQKNNVKLQNLLLIGYRTTQIARPYQNLTLVLNGIVFCIAMIAVFIMRHYYTNWLKEIWPDFTSGSTGFLFGMGVALFLLVSLLNITAIRVKINKL</sequence>
<feature type="transmembrane region" description="Helical" evidence="1">
    <location>
        <begin position="275"/>
        <end position="298"/>
    </location>
</feature>
<feature type="transmembrane region" description="Helical" evidence="1">
    <location>
        <begin position="327"/>
        <end position="348"/>
    </location>
</feature>
<protein>
    <submittedName>
        <fullName evidence="2">Uncharacterized protein</fullName>
    </submittedName>
</protein>
<reference evidence="2 3" key="1">
    <citation type="submission" date="2012-01" db="EMBL/GenBank/DDBJ databases">
        <title>The Genome Sequence of Odoribacter laneus YIT 12061.</title>
        <authorList>
            <consortium name="The Broad Institute Genome Sequencing Platform"/>
            <person name="Earl A."/>
            <person name="Ward D."/>
            <person name="Feldgarden M."/>
            <person name="Gevers D."/>
            <person name="Morotomi M."/>
            <person name="Young S.K."/>
            <person name="Zeng Q."/>
            <person name="Gargeya S."/>
            <person name="Fitzgerald M."/>
            <person name="Haas B."/>
            <person name="Abouelleil A."/>
            <person name="Alvarado L."/>
            <person name="Arachchi H.M."/>
            <person name="Berlin A."/>
            <person name="Chapman S.B."/>
            <person name="Gearin G."/>
            <person name="Goldberg J."/>
            <person name="Griggs A."/>
            <person name="Gujja S."/>
            <person name="Hansen M."/>
            <person name="Heiman D."/>
            <person name="Howarth C."/>
            <person name="Larimer J."/>
            <person name="Lui A."/>
            <person name="MacDonald P.J.P."/>
            <person name="McCowen C."/>
            <person name="Montmayeur A."/>
            <person name="Murphy C."/>
            <person name="Neiman D."/>
            <person name="Pearson M."/>
            <person name="Priest M."/>
            <person name="Roberts A."/>
            <person name="Saif S."/>
            <person name="Shea T."/>
            <person name="Sisk P."/>
            <person name="Stolte C."/>
            <person name="Sykes S."/>
            <person name="Wortman J."/>
            <person name="Nusbaum C."/>
            <person name="Birren B."/>
        </authorList>
    </citation>
    <scope>NUCLEOTIDE SEQUENCE [LARGE SCALE GENOMIC DNA]</scope>
    <source>
        <strain evidence="2 3">YIT 12061</strain>
    </source>
</reference>
<accession>H1DF72</accession>
<keyword evidence="1" id="KW-1133">Transmembrane helix</keyword>
<dbReference type="HOGENOM" id="CLU_699595_0_0_10"/>
<dbReference type="EMBL" id="ADMC01000014">
    <property type="protein sequence ID" value="EHP49390.1"/>
    <property type="molecule type" value="Genomic_DNA"/>
</dbReference>
<name>H1DF72_9BACT</name>